<dbReference type="GeneTree" id="ENSGT00940000156003"/>
<dbReference type="Pfam" id="PF00053">
    <property type="entry name" value="EGF_laminin"/>
    <property type="match status" value="2"/>
</dbReference>
<dbReference type="PROSITE" id="PS01248">
    <property type="entry name" value="EGF_LAM_1"/>
    <property type="match status" value="1"/>
</dbReference>
<dbReference type="GO" id="GO:0070831">
    <property type="term" value="P:basement membrane assembly"/>
    <property type="evidence" value="ECO:0007669"/>
    <property type="project" value="TreeGrafter"/>
</dbReference>
<dbReference type="InterPro" id="IPR056863">
    <property type="entry name" value="LMN_ATRN_NET-like_EGF"/>
</dbReference>
<name>A0A3Q3GBK0_9LABR</name>
<keyword evidence="2" id="KW-0964">Secreted</keyword>
<sequence length="378" mass="43011">DGRLTPPLVYKSVENVTIQLDLEAEFHFTHLIMTFKVPTFRPAAMIIERSMDFGKSWQVYRYFAYDCESSFPGVSPGPMVKVDEILCDSHYSDIEPSTEGELIFRVLDPAFRIDDPYSLRIQSKTLIHYDVMNYFCYYYSLYDMVVRGNCFCYGHASECAPIDGAPKETRVHGRCVCNHNTEGLNCEHCQDFYHDLPWRPAEGRNTHACKKCECNHHSTSCHFDMAMYKTTGNVSGGVCDDCRHNTVGRQCEQCAPFYYQHPNRDLRDPSVCEPCTCNPLGTLAFCHEATGQCQCAPGATGRQCSHCLPGFWGYPQCRPCQCNGHSEFCHPHTGACQGCRDFTTGQHCERYGPGRRLRLSGRIQMFKITISPITNFLF</sequence>
<dbReference type="InterPro" id="IPR002049">
    <property type="entry name" value="LE_dom"/>
</dbReference>
<reference evidence="13" key="1">
    <citation type="submission" date="2025-08" db="UniProtKB">
        <authorList>
            <consortium name="Ensembl"/>
        </authorList>
    </citation>
    <scope>IDENTIFICATION</scope>
</reference>
<evidence type="ECO:0000256" key="8">
    <source>
        <dbReference type="ARBA" id="ARBA00023180"/>
    </source>
</evidence>
<evidence type="ECO:0000259" key="11">
    <source>
        <dbReference type="PROSITE" id="PS50027"/>
    </source>
</evidence>
<evidence type="ECO:0000256" key="4">
    <source>
        <dbReference type="ARBA" id="ARBA00022729"/>
    </source>
</evidence>
<evidence type="ECO:0008006" key="15">
    <source>
        <dbReference type="Google" id="ProtNLM"/>
    </source>
</evidence>
<evidence type="ECO:0000256" key="3">
    <source>
        <dbReference type="ARBA" id="ARBA00022530"/>
    </source>
</evidence>
<dbReference type="SMART" id="SM00180">
    <property type="entry name" value="EGF_Lam"/>
    <property type="match status" value="4"/>
</dbReference>
<comment type="caution">
    <text evidence="10">Lacks conserved residue(s) required for the propagation of feature annotation.</text>
</comment>
<feature type="disulfide bond" evidence="10">
    <location>
        <begin position="242"/>
        <end position="251"/>
    </location>
</feature>
<dbReference type="Pfam" id="PF24973">
    <property type="entry name" value="EGF_LMN_ATRN"/>
    <property type="match status" value="2"/>
</dbReference>
<dbReference type="PANTHER" id="PTHR10574">
    <property type="entry name" value="NETRIN/LAMININ-RELATED"/>
    <property type="match status" value="1"/>
</dbReference>
<keyword evidence="6" id="KW-0175">Coiled coil</keyword>
<protein>
    <recommendedName>
        <fullName evidence="15">Laminin, beta 1a</fullName>
    </recommendedName>
</protein>
<dbReference type="GO" id="GO:0034446">
    <property type="term" value="P:substrate adhesion-dependent cell spreading"/>
    <property type="evidence" value="ECO:0007669"/>
    <property type="project" value="TreeGrafter"/>
</dbReference>
<evidence type="ECO:0000256" key="7">
    <source>
        <dbReference type="ARBA" id="ARBA00023157"/>
    </source>
</evidence>
<dbReference type="FunFam" id="2.10.25.10:FF:000135">
    <property type="entry name" value="Laminin subunit beta 4"/>
    <property type="match status" value="1"/>
</dbReference>
<dbReference type="Pfam" id="PF00055">
    <property type="entry name" value="Laminin_N"/>
    <property type="match status" value="1"/>
</dbReference>
<keyword evidence="5" id="KW-0677">Repeat</keyword>
<feature type="domain" description="Laminin EGF-like" evidence="11">
    <location>
        <begin position="150"/>
        <end position="211"/>
    </location>
</feature>
<dbReference type="GO" id="GO:0007411">
    <property type="term" value="P:axon guidance"/>
    <property type="evidence" value="ECO:0007669"/>
    <property type="project" value="TreeGrafter"/>
</dbReference>
<evidence type="ECO:0000259" key="12">
    <source>
        <dbReference type="PROSITE" id="PS51117"/>
    </source>
</evidence>
<evidence type="ECO:0000313" key="14">
    <source>
        <dbReference type="Proteomes" id="UP000261660"/>
    </source>
</evidence>
<dbReference type="GO" id="GO:0009887">
    <property type="term" value="P:animal organ morphogenesis"/>
    <property type="evidence" value="ECO:0007669"/>
    <property type="project" value="TreeGrafter"/>
</dbReference>
<dbReference type="SMART" id="SM00136">
    <property type="entry name" value="LamNT"/>
    <property type="match status" value="1"/>
</dbReference>
<dbReference type="GO" id="GO:0009888">
    <property type="term" value="P:tissue development"/>
    <property type="evidence" value="ECO:0007669"/>
    <property type="project" value="TreeGrafter"/>
</dbReference>
<dbReference type="Ensembl" id="ENSLBET00000030356.1">
    <property type="protein sequence ID" value="ENSLBEP00000028989.1"/>
    <property type="gene ID" value="ENSLBEG00000021790.1"/>
</dbReference>
<feature type="domain" description="Laminin EGF-like" evidence="11">
    <location>
        <begin position="212"/>
        <end position="274"/>
    </location>
</feature>
<dbReference type="Gene3D" id="2.10.25.10">
    <property type="entry name" value="Laminin"/>
    <property type="match status" value="2"/>
</dbReference>
<keyword evidence="4" id="KW-0732">Signal</keyword>
<evidence type="ECO:0000256" key="9">
    <source>
        <dbReference type="ARBA" id="ARBA00023292"/>
    </source>
</evidence>
<evidence type="ECO:0000313" key="13">
    <source>
        <dbReference type="Ensembl" id="ENSLBEP00000028989.1"/>
    </source>
</evidence>
<accession>A0A3Q3GBK0</accession>
<dbReference type="InterPro" id="IPR008211">
    <property type="entry name" value="Laminin_N"/>
</dbReference>
<keyword evidence="7 10" id="KW-1015">Disulfide bond</keyword>
<evidence type="ECO:0000256" key="5">
    <source>
        <dbReference type="ARBA" id="ARBA00022737"/>
    </source>
</evidence>
<dbReference type="AlphaFoldDB" id="A0A3Q3GBK0"/>
<evidence type="ECO:0000256" key="6">
    <source>
        <dbReference type="ARBA" id="ARBA00023054"/>
    </source>
</evidence>
<feature type="domain" description="Laminin N-terminal" evidence="12">
    <location>
        <begin position="1"/>
        <end position="165"/>
    </location>
</feature>
<dbReference type="CDD" id="cd00055">
    <property type="entry name" value="EGF_Lam"/>
    <property type="match status" value="4"/>
</dbReference>
<dbReference type="GO" id="GO:0043256">
    <property type="term" value="C:laminin complex"/>
    <property type="evidence" value="ECO:0007669"/>
    <property type="project" value="TreeGrafter"/>
</dbReference>
<dbReference type="PROSITE" id="PS51117">
    <property type="entry name" value="LAMININ_NTER"/>
    <property type="match status" value="1"/>
</dbReference>
<evidence type="ECO:0000256" key="2">
    <source>
        <dbReference type="ARBA" id="ARBA00022525"/>
    </source>
</evidence>
<comment type="subcellular location">
    <subcellularLocation>
        <location evidence="1">Secreted</location>
        <location evidence="1">Extracellular space</location>
        <location evidence="1">Extracellular matrix</location>
    </subcellularLocation>
</comment>
<dbReference type="GO" id="GO:0016477">
    <property type="term" value="P:cell migration"/>
    <property type="evidence" value="ECO:0007669"/>
    <property type="project" value="TreeGrafter"/>
</dbReference>
<dbReference type="InterPro" id="IPR050440">
    <property type="entry name" value="Laminin/Netrin_ECM"/>
</dbReference>
<reference evidence="13" key="2">
    <citation type="submission" date="2025-09" db="UniProtKB">
        <authorList>
            <consortium name="Ensembl"/>
        </authorList>
    </citation>
    <scope>IDENTIFICATION</scope>
</reference>
<keyword evidence="14" id="KW-1185">Reference proteome</keyword>
<dbReference type="Proteomes" id="UP000261660">
    <property type="component" value="Unplaced"/>
</dbReference>
<evidence type="ECO:0000256" key="10">
    <source>
        <dbReference type="PROSITE-ProRule" id="PRU00460"/>
    </source>
</evidence>
<evidence type="ECO:0000256" key="1">
    <source>
        <dbReference type="ARBA" id="ARBA00004498"/>
    </source>
</evidence>
<feature type="disulfide bond" evidence="10">
    <location>
        <begin position="295"/>
        <end position="304"/>
    </location>
</feature>
<keyword evidence="9 10" id="KW-0424">Laminin EGF-like domain</keyword>
<feature type="domain" description="Laminin EGF-like" evidence="11">
    <location>
        <begin position="275"/>
        <end position="319"/>
    </location>
</feature>
<dbReference type="FunFam" id="2.170.300.10:FF:000001">
    <property type="entry name" value="Laminin subunit beta-1"/>
    <property type="match status" value="1"/>
</dbReference>
<organism evidence="13 14">
    <name type="scientific">Labrus bergylta</name>
    <name type="common">ballan wrasse</name>
    <dbReference type="NCBI Taxonomy" id="56723"/>
    <lineage>
        <taxon>Eukaryota</taxon>
        <taxon>Metazoa</taxon>
        <taxon>Chordata</taxon>
        <taxon>Craniata</taxon>
        <taxon>Vertebrata</taxon>
        <taxon>Euteleostomi</taxon>
        <taxon>Actinopterygii</taxon>
        <taxon>Neopterygii</taxon>
        <taxon>Teleostei</taxon>
        <taxon>Neoteleostei</taxon>
        <taxon>Acanthomorphata</taxon>
        <taxon>Eupercaria</taxon>
        <taxon>Labriformes</taxon>
        <taxon>Labridae</taxon>
        <taxon>Labrus</taxon>
    </lineage>
</organism>
<dbReference type="FunFam" id="2.10.25.10:FF:000188">
    <property type="entry name" value="Laminin subunit gamma 2"/>
    <property type="match status" value="1"/>
</dbReference>
<keyword evidence="8" id="KW-0325">Glycoprotein</keyword>
<dbReference type="PROSITE" id="PS50027">
    <property type="entry name" value="EGF_LAM_2"/>
    <property type="match status" value="3"/>
</dbReference>
<dbReference type="Gene3D" id="2.170.300.10">
    <property type="entry name" value="Tie2 ligand-binding domain superfamily"/>
    <property type="match status" value="1"/>
</dbReference>
<feature type="disulfide bond" evidence="10">
    <location>
        <begin position="177"/>
        <end position="186"/>
    </location>
</feature>
<keyword evidence="3" id="KW-0272">Extracellular matrix</keyword>
<dbReference type="SUPFAM" id="SSF57196">
    <property type="entry name" value="EGF/Laminin"/>
    <property type="match status" value="3"/>
</dbReference>
<dbReference type="GO" id="GO:0150043">
    <property type="term" value="F:structural constituent of synapse-associated extracellular matrix"/>
    <property type="evidence" value="ECO:0007669"/>
    <property type="project" value="TreeGrafter"/>
</dbReference>
<dbReference type="PANTHER" id="PTHR10574:SF233">
    <property type="entry name" value="LAMININ SUBUNIT BETA-1"/>
    <property type="match status" value="1"/>
</dbReference>
<proteinExistence type="predicted"/>
<dbReference type="GO" id="GO:0005178">
    <property type="term" value="F:integrin binding"/>
    <property type="evidence" value="ECO:0007669"/>
    <property type="project" value="TreeGrafter"/>
</dbReference>
<dbReference type="Gene3D" id="2.60.120.260">
    <property type="entry name" value="Galactose-binding domain-like"/>
    <property type="match status" value="1"/>
</dbReference>